<name>A0ABW7KDG6_9NOCA</name>
<keyword evidence="2" id="KW-0012">Acyltransferase</keyword>
<dbReference type="InterPro" id="IPR051908">
    <property type="entry name" value="Ribosomal_N-acetyltransferase"/>
</dbReference>
<dbReference type="GO" id="GO:0016746">
    <property type="term" value="F:acyltransferase activity"/>
    <property type="evidence" value="ECO:0007669"/>
    <property type="project" value="UniProtKB-KW"/>
</dbReference>
<evidence type="ECO:0000313" key="2">
    <source>
        <dbReference type="EMBL" id="MFH5232744.1"/>
    </source>
</evidence>
<sequence length="464" mass="50427">MRSRALSTPSAVSIPRAAFSQVHLGPVSFAGRAVTVRTTRYADFARWRDIRLRDRRYIEPFWLTSPLTWEERHTEAHWIRECMYQRRTLIDRRTLPLSIEVDGEFAGQCNLFQVDLESGTAELSIWLGSHAGAHGVGAMAGAMVADYAFDTLGLRRLIAPVCTDNHAAAHTAKRGGMTREATLSSFLDVGGKRRDHDLWAVTADRVPTGGLIELVLASAGNDAPKQAVMATTTKHTFTPSPPALIGLPKSRDAKVAIARFFIGFPRRLLESHPGTAGPDLLHSTGSQATAVALRSSRIADGSAWRLSRRHTDLIRPVSAELSAPILRRIPLHANAFRIRSRVALRRTSALAYALEVAGQPVGTCELRGLDPHHGTAELHVVVDWTNPLVDPSTTATGVELLLGYAFDVLRLERVAATIDAGDARAIEVASRCGLSREGTMIGAELDADGNPVDLDLWAKTSGRS</sequence>
<dbReference type="EMBL" id="JBIMSP010000029">
    <property type="protein sequence ID" value="MFH5243685.1"/>
    <property type="molecule type" value="Genomic_DNA"/>
</dbReference>
<dbReference type="SUPFAM" id="SSF55729">
    <property type="entry name" value="Acyl-CoA N-acyltransferases (Nat)"/>
    <property type="match status" value="2"/>
</dbReference>
<dbReference type="Proteomes" id="UP001609176">
    <property type="component" value="Unassembled WGS sequence"/>
</dbReference>
<protein>
    <submittedName>
        <fullName evidence="2">GNAT family N-acetyltransferase</fullName>
        <ecNumber evidence="2">2.3.-.-</ecNumber>
    </submittedName>
</protein>
<gene>
    <name evidence="3" type="ORF">ACHIPV_17645</name>
    <name evidence="2" type="ORF">ACHIRB_29870</name>
</gene>
<dbReference type="PROSITE" id="PS51186">
    <property type="entry name" value="GNAT"/>
    <property type="match status" value="1"/>
</dbReference>
<dbReference type="Pfam" id="PF13302">
    <property type="entry name" value="Acetyltransf_3"/>
    <property type="match status" value="1"/>
</dbReference>
<accession>A0ABW7KDG6</accession>
<dbReference type="Gene3D" id="3.40.630.30">
    <property type="match status" value="2"/>
</dbReference>
<dbReference type="Proteomes" id="UP001609219">
    <property type="component" value="Unassembled WGS sequence"/>
</dbReference>
<dbReference type="EMBL" id="JBIMSN010000158">
    <property type="protein sequence ID" value="MFH5232744.1"/>
    <property type="molecule type" value="Genomic_DNA"/>
</dbReference>
<evidence type="ECO:0000313" key="3">
    <source>
        <dbReference type="EMBL" id="MFH5243685.1"/>
    </source>
</evidence>
<organism evidence="2 5">
    <name type="scientific">Antrihabitans spumae</name>
    <dbReference type="NCBI Taxonomy" id="3373370"/>
    <lineage>
        <taxon>Bacteria</taxon>
        <taxon>Bacillati</taxon>
        <taxon>Actinomycetota</taxon>
        <taxon>Actinomycetes</taxon>
        <taxon>Mycobacteriales</taxon>
        <taxon>Nocardiaceae</taxon>
        <taxon>Antrihabitans</taxon>
    </lineage>
</organism>
<proteinExistence type="predicted"/>
<dbReference type="RefSeq" id="WP_395125227.1">
    <property type="nucleotide sequence ID" value="NZ_JBIMSN010000158.1"/>
</dbReference>
<keyword evidence="2" id="KW-0808">Transferase</keyword>
<comment type="caution">
    <text evidence="2">The sequence shown here is derived from an EMBL/GenBank/DDBJ whole genome shotgun (WGS) entry which is preliminary data.</text>
</comment>
<dbReference type="PANTHER" id="PTHR43441:SF10">
    <property type="entry name" value="ACETYLTRANSFERASE"/>
    <property type="match status" value="1"/>
</dbReference>
<dbReference type="InterPro" id="IPR000182">
    <property type="entry name" value="GNAT_dom"/>
</dbReference>
<dbReference type="InterPro" id="IPR016181">
    <property type="entry name" value="Acyl_CoA_acyltransferase"/>
</dbReference>
<feature type="domain" description="N-acetyltransferase" evidence="1">
    <location>
        <begin position="34"/>
        <end position="204"/>
    </location>
</feature>
<dbReference type="PANTHER" id="PTHR43441">
    <property type="entry name" value="RIBOSOMAL-PROTEIN-SERINE ACETYLTRANSFERASE"/>
    <property type="match status" value="1"/>
</dbReference>
<evidence type="ECO:0000313" key="4">
    <source>
        <dbReference type="Proteomes" id="UP001609176"/>
    </source>
</evidence>
<dbReference type="EC" id="2.3.-.-" evidence="2"/>
<evidence type="ECO:0000313" key="5">
    <source>
        <dbReference type="Proteomes" id="UP001609219"/>
    </source>
</evidence>
<reference evidence="4 5" key="1">
    <citation type="submission" date="2024-10" db="EMBL/GenBank/DDBJ databases">
        <authorList>
            <person name="Riesco R."/>
        </authorList>
    </citation>
    <scope>NUCLEOTIDE SEQUENCE [LARGE SCALE GENOMIC DNA]</scope>
    <source>
        <strain evidence="3 4">NCIMB 15448</strain>
        <strain evidence="2 5">NCIMB 15450</strain>
    </source>
</reference>
<evidence type="ECO:0000259" key="1">
    <source>
        <dbReference type="PROSITE" id="PS51186"/>
    </source>
</evidence>
<keyword evidence="5" id="KW-1185">Reference proteome</keyword>